<feature type="transmembrane region" description="Helical" evidence="2">
    <location>
        <begin position="334"/>
        <end position="357"/>
    </location>
</feature>
<dbReference type="Proteomes" id="UP000800092">
    <property type="component" value="Unassembled WGS sequence"/>
</dbReference>
<proteinExistence type="predicted"/>
<evidence type="ECO:0000313" key="4">
    <source>
        <dbReference type="Proteomes" id="UP000800092"/>
    </source>
</evidence>
<name>A0A6A6HAP5_VIRVR</name>
<reference evidence="3" key="1">
    <citation type="journal article" date="2020" name="Stud. Mycol.">
        <title>101 Dothideomycetes genomes: a test case for predicting lifestyles and emergence of pathogens.</title>
        <authorList>
            <person name="Haridas S."/>
            <person name="Albert R."/>
            <person name="Binder M."/>
            <person name="Bloem J."/>
            <person name="Labutti K."/>
            <person name="Salamov A."/>
            <person name="Andreopoulos B."/>
            <person name="Baker S."/>
            <person name="Barry K."/>
            <person name="Bills G."/>
            <person name="Bluhm B."/>
            <person name="Cannon C."/>
            <person name="Castanera R."/>
            <person name="Culley D."/>
            <person name="Daum C."/>
            <person name="Ezra D."/>
            <person name="Gonzalez J."/>
            <person name="Henrissat B."/>
            <person name="Kuo A."/>
            <person name="Liang C."/>
            <person name="Lipzen A."/>
            <person name="Lutzoni F."/>
            <person name="Magnuson J."/>
            <person name="Mondo S."/>
            <person name="Nolan M."/>
            <person name="Ohm R."/>
            <person name="Pangilinan J."/>
            <person name="Park H.-J."/>
            <person name="Ramirez L."/>
            <person name="Alfaro M."/>
            <person name="Sun H."/>
            <person name="Tritt A."/>
            <person name="Yoshinaga Y."/>
            <person name="Zwiers L.-H."/>
            <person name="Turgeon B."/>
            <person name="Goodwin S."/>
            <person name="Spatafora J."/>
            <person name="Crous P."/>
            <person name="Grigoriev I."/>
        </authorList>
    </citation>
    <scope>NUCLEOTIDE SEQUENCE</scope>
    <source>
        <strain evidence="3">Tuck. ex Michener</strain>
    </source>
</reference>
<protein>
    <submittedName>
        <fullName evidence="3">Uncharacterized protein</fullName>
    </submittedName>
</protein>
<dbReference type="AlphaFoldDB" id="A0A6A6HAP5"/>
<keyword evidence="4" id="KW-1185">Reference proteome</keyword>
<keyword evidence="2" id="KW-0812">Transmembrane</keyword>
<gene>
    <name evidence="3" type="ORF">EV356DRAFT_576091</name>
</gene>
<dbReference type="EMBL" id="ML991793">
    <property type="protein sequence ID" value="KAF2235165.1"/>
    <property type="molecule type" value="Genomic_DNA"/>
</dbReference>
<keyword evidence="2" id="KW-0472">Membrane</keyword>
<organism evidence="3 4">
    <name type="scientific">Viridothelium virens</name>
    <name type="common">Speckled blister lichen</name>
    <name type="synonym">Trypethelium virens</name>
    <dbReference type="NCBI Taxonomy" id="1048519"/>
    <lineage>
        <taxon>Eukaryota</taxon>
        <taxon>Fungi</taxon>
        <taxon>Dikarya</taxon>
        <taxon>Ascomycota</taxon>
        <taxon>Pezizomycotina</taxon>
        <taxon>Dothideomycetes</taxon>
        <taxon>Dothideomycetes incertae sedis</taxon>
        <taxon>Trypetheliales</taxon>
        <taxon>Trypetheliaceae</taxon>
        <taxon>Viridothelium</taxon>
    </lineage>
</organism>
<dbReference type="OrthoDB" id="3935774at2759"/>
<evidence type="ECO:0000256" key="2">
    <source>
        <dbReference type="SAM" id="Phobius"/>
    </source>
</evidence>
<accession>A0A6A6HAP5</accession>
<feature type="region of interest" description="Disordered" evidence="1">
    <location>
        <begin position="461"/>
        <end position="482"/>
    </location>
</feature>
<dbReference type="PANTHER" id="PTHR35394:SF5">
    <property type="entry name" value="DUF3176 DOMAIN-CONTAINING PROTEIN"/>
    <property type="match status" value="1"/>
</dbReference>
<evidence type="ECO:0000313" key="3">
    <source>
        <dbReference type="EMBL" id="KAF2235165.1"/>
    </source>
</evidence>
<keyword evidence="2" id="KW-1133">Transmembrane helix</keyword>
<sequence length="482" mass="53188">MRSAIFYGLSNSQSSAMRQLEFSCPSGNCTWDAFQSLAVCSKCEDVSDQLRKVPPSQETVFDTDSWFGSGSPPFVKKGGPLTTFSFPNGLKIVSNDGFLPKLMMTLWSTVKPSSTIGFQSNSELIYSTFFIKAIDNVIWPGTSLRATECALYYCVNEYTSKVLNGFLVENATQITSAKISNRSWQPSDTNNASRHDHLIADPPHFVKRTDLMLGNQYNVSQTSIDGIHAFFKNLFDGTDGVCYGGELFHMNGFAGSVLDLGWTLVPAESQETLMSFDPLIMQAFYQSTNLTDTFESIAWSMSNAIREGADEEGGKRSSVTGQNGILMNHYSIQWPWISLPITLILASYIFLCLGVYYSHKAKVPVWKSSSLAALARGRCVSDHLKGTTTISGMEDKAEGTFARLIDFGSLEISGTSLRDLSQTLFPLSRQSSPPALRPADLERGSNPVLRVSQDLTLERDVSEIDEDDGQEGQPMRTTWCNT</sequence>
<evidence type="ECO:0000256" key="1">
    <source>
        <dbReference type="SAM" id="MobiDB-lite"/>
    </source>
</evidence>
<dbReference type="PANTHER" id="PTHR35394">
    <property type="entry name" value="DUF3176 DOMAIN-CONTAINING PROTEIN"/>
    <property type="match status" value="1"/>
</dbReference>